<dbReference type="Gene3D" id="3.90.70.10">
    <property type="entry name" value="Cysteine proteinases"/>
    <property type="match status" value="1"/>
</dbReference>
<evidence type="ECO:0000313" key="2">
    <source>
        <dbReference type="EMBL" id="HDQ99944.1"/>
    </source>
</evidence>
<dbReference type="GO" id="GO:0006508">
    <property type="term" value="P:proteolysis"/>
    <property type="evidence" value="ECO:0007669"/>
    <property type="project" value="InterPro"/>
</dbReference>
<dbReference type="Proteomes" id="UP000885672">
    <property type="component" value="Unassembled WGS sequence"/>
</dbReference>
<organism evidence="2">
    <name type="scientific">candidate division WOR-3 bacterium</name>
    <dbReference type="NCBI Taxonomy" id="2052148"/>
    <lineage>
        <taxon>Bacteria</taxon>
        <taxon>Bacteria division WOR-3</taxon>
    </lineage>
</organism>
<dbReference type="Pfam" id="PF00112">
    <property type="entry name" value="Peptidase_C1"/>
    <property type="match status" value="1"/>
</dbReference>
<feature type="non-terminal residue" evidence="2">
    <location>
        <position position="1"/>
    </location>
</feature>
<dbReference type="CDD" id="cd02619">
    <property type="entry name" value="Peptidase_C1"/>
    <property type="match status" value="1"/>
</dbReference>
<sequence>MSSCQRSFLPCIVVGLLSVGRHYLLDSRTPRKMSIVFQQPHHPYNQYDFTTWPSESACFRALWFRGEEACYINARDTAGINLVRQHIANGYTCVIGIQVWGNFDNIRSFGNIYSSSERYGTMRGWHAVTIVGYDDTLTTADGPGAFRVANSWGTGWGDAGWFWMTYAAVMDEQMSGRQVEFVRDRIGYEPVLVGRVTISHPTRDRVGLELGVAPVGMPPWFYEFRSWRRAHLDRPFPANAIVFDLSDGAEFLVGNDEDRLFLGAWDDVNDSAAGTITGFSVEHLEWGTSGTSPEPPVEIPDGGGPVFIEAGLPAAGVADRPEARLPKPAPHLGPTIARGVLNLAGLGHNPDSRSGIGLCPAPVLLDAAGRKVMDLQPGKNDIRHLAPGVYFVQAEGQWSEGSRAKVVIQR</sequence>
<dbReference type="EMBL" id="DSBX01000252">
    <property type="protein sequence ID" value="HDQ99944.1"/>
    <property type="molecule type" value="Genomic_DNA"/>
</dbReference>
<reference evidence="2" key="1">
    <citation type="journal article" date="2020" name="mSystems">
        <title>Genome- and Community-Level Interaction Insights into Carbon Utilization and Element Cycling Functions of Hydrothermarchaeota in Hydrothermal Sediment.</title>
        <authorList>
            <person name="Zhou Z."/>
            <person name="Liu Y."/>
            <person name="Xu W."/>
            <person name="Pan J."/>
            <person name="Luo Z.H."/>
            <person name="Li M."/>
        </authorList>
    </citation>
    <scope>NUCLEOTIDE SEQUENCE [LARGE SCALE GENOMIC DNA]</scope>
    <source>
        <strain evidence="2">SpSt-1182</strain>
    </source>
</reference>
<comment type="caution">
    <text evidence="2">The sequence shown here is derived from an EMBL/GenBank/DDBJ whole genome shotgun (WGS) entry which is preliminary data.</text>
</comment>
<accession>A0A7V0T687</accession>
<dbReference type="SUPFAM" id="SSF54001">
    <property type="entry name" value="Cysteine proteinases"/>
    <property type="match status" value="1"/>
</dbReference>
<gene>
    <name evidence="2" type="ORF">ENN51_06645</name>
</gene>
<dbReference type="InterPro" id="IPR000668">
    <property type="entry name" value="Peptidase_C1A_C"/>
</dbReference>
<proteinExistence type="predicted"/>
<dbReference type="GO" id="GO:0008234">
    <property type="term" value="F:cysteine-type peptidase activity"/>
    <property type="evidence" value="ECO:0007669"/>
    <property type="project" value="InterPro"/>
</dbReference>
<dbReference type="InterPro" id="IPR025660">
    <property type="entry name" value="Pept_his_AS"/>
</dbReference>
<evidence type="ECO:0000259" key="1">
    <source>
        <dbReference type="Pfam" id="PF00112"/>
    </source>
</evidence>
<dbReference type="InterPro" id="IPR038765">
    <property type="entry name" value="Papain-like_cys_pep_sf"/>
</dbReference>
<name>A0A7V0T687_UNCW3</name>
<protein>
    <recommendedName>
        <fullName evidence="1">Peptidase C1A papain C-terminal domain-containing protein</fullName>
    </recommendedName>
</protein>
<dbReference type="AlphaFoldDB" id="A0A7V0T687"/>
<dbReference type="PROSITE" id="PS00639">
    <property type="entry name" value="THIOL_PROTEASE_HIS"/>
    <property type="match status" value="1"/>
</dbReference>
<feature type="domain" description="Peptidase C1A papain C-terminal" evidence="1">
    <location>
        <begin position="86"/>
        <end position="167"/>
    </location>
</feature>